<dbReference type="AlphaFoldDB" id="A0A0C9TLG2"/>
<dbReference type="HOGENOM" id="CLU_3038181_0_0_1"/>
<keyword evidence="2" id="KW-1185">Reference proteome</keyword>
<dbReference type="Proteomes" id="UP000054279">
    <property type="component" value="Unassembled WGS sequence"/>
</dbReference>
<proteinExistence type="predicted"/>
<evidence type="ECO:0000313" key="2">
    <source>
        <dbReference type="Proteomes" id="UP000054279"/>
    </source>
</evidence>
<name>A0A0C9TLG2_SPHS4</name>
<organism evidence="1 2">
    <name type="scientific">Sphaerobolus stellatus (strain SS14)</name>
    <dbReference type="NCBI Taxonomy" id="990650"/>
    <lineage>
        <taxon>Eukaryota</taxon>
        <taxon>Fungi</taxon>
        <taxon>Dikarya</taxon>
        <taxon>Basidiomycota</taxon>
        <taxon>Agaricomycotina</taxon>
        <taxon>Agaricomycetes</taxon>
        <taxon>Phallomycetidae</taxon>
        <taxon>Geastrales</taxon>
        <taxon>Sphaerobolaceae</taxon>
        <taxon>Sphaerobolus</taxon>
    </lineage>
</organism>
<accession>A0A0C9TLG2</accession>
<dbReference type="EMBL" id="KN837255">
    <property type="protein sequence ID" value="KIJ30728.1"/>
    <property type="molecule type" value="Genomic_DNA"/>
</dbReference>
<reference evidence="1 2" key="1">
    <citation type="submission" date="2014-06" db="EMBL/GenBank/DDBJ databases">
        <title>Evolutionary Origins and Diversification of the Mycorrhizal Mutualists.</title>
        <authorList>
            <consortium name="DOE Joint Genome Institute"/>
            <consortium name="Mycorrhizal Genomics Consortium"/>
            <person name="Kohler A."/>
            <person name="Kuo A."/>
            <person name="Nagy L.G."/>
            <person name="Floudas D."/>
            <person name="Copeland A."/>
            <person name="Barry K.W."/>
            <person name="Cichocki N."/>
            <person name="Veneault-Fourrey C."/>
            <person name="LaButti K."/>
            <person name="Lindquist E.A."/>
            <person name="Lipzen A."/>
            <person name="Lundell T."/>
            <person name="Morin E."/>
            <person name="Murat C."/>
            <person name="Riley R."/>
            <person name="Ohm R."/>
            <person name="Sun H."/>
            <person name="Tunlid A."/>
            <person name="Henrissat B."/>
            <person name="Grigoriev I.V."/>
            <person name="Hibbett D.S."/>
            <person name="Martin F."/>
        </authorList>
    </citation>
    <scope>NUCLEOTIDE SEQUENCE [LARGE SCALE GENOMIC DNA]</scope>
    <source>
        <strain evidence="1 2">SS14</strain>
    </source>
</reference>
<evidence type="ECO:0000313" key="1">
    <source>
        <dbReference type="EMBL" id="KIJ30728.1"/>
    </source>
</evidence>
<protein>
    <submittedName>
        <fullName evidence="1">Unplaced genomic scaffold SPHSTscaffold_180, whole genome shotgun sequence</fullName>
    </submittedName>
</protein>
<gene>
    <name evidence="1" type="ORF">M422DRAFT_36442</name>
</gene>
<feature type="non-terminal residue" evidence="1">
    <location>
        <position position="55"/>
    </location>
</feature>
<sequence length="55" mass="6183">MTSMVFPYCLPIVFPICAARLRQHTSTLRVGGIYELSLETISRTNTVLANHLLSF</sequence>